<evidence type="ECO:0000313" key="2">
    <source>
        <dbReference type="Proteomes" id="UP000253099"/>
    </source>
</evidence>
<comment type="caution">
    <text evidence="1">The sequence shown here is derived from an EMBL/GenBank/DDBJ whole genome shotgun (WGS) entry which is preliminary data.</text>
</comment>
<reference evidence="1 2" key="1">
    <citation type="submission" date="2018-06" db="EMBL/GenBank/DDBJ databases">
        <title>Genomic insight into two independent archaeal endosymbiosis events.</title>
        <authorList>
            <person name="Lind A.E."/>
            <person name="Lewis W.H."/>
            <person name="Spang A."/>
            <person name="Guy L."/>
            <person name="Embley M.T."/>
            <person name="Ettema T.J.G."/>
        </authorList>
    </citation>
    <scope>NUCLEOTIDE SEQUENCE [LARGE SCALE GENOMIC DNA]</scope>
    <source>
        <strain evidence="1">NOE</strain>
    </source>
</reference>
<protein>
    <submittedName>
        <fullName evidence="1">Uncharacterized protein</fullName>
    </submittedName>
</protein>
<dbReference type="AlphaFoldDB" id="A0A366MAF9"/>
<gene>
    <name evidence="1" type="ORF">ALNOE001_16040</name>
</gene>
<accession>A0A366MAF9</accession>
<organism evidence="1 2">
    <name type="scientific">Candidatus Methanobinarius endosymbioticus</name>
    <dbReference type="NCBI Taxonomy" id="2006182"/>
    <lineage>
        <taxon>Archaea</taxon>
        <taxon>Methanobacteriati</taxon>
        <taxon>Methanobacteriota</taxon>
        <taxon>Methanomada group</taxon>
        <taxon>Methanobacteria</taxon>
        <taxon>Methanobacteriales</taxon>
        <taxon>Methanobacteriaceae</taxon>
        <taxon>Candidatus Methanobinarius</taxon>
    </lineage>
</organism>
<sequence>MNKEKLSTNNYIPDENIVIVTFLALTPEKPILIEDPPGTVKILS</sequence>
<dbReference type="Proteomes" id="UP000253099">
    <property type="component" value="Unassembled WGS sequence"/>
</dbReference>
<keyword evidence="2" id="KW-1185">Reference proteome</keyword>
<name>A0A366MAF9_9EURY</name>
<proteinExistence type="predicted"/>
<dbReference type="EMBL" id="NIZT01000051">
    <property type="protein sequence ID" value="RBQ22710.1"/>
    <property type="molecule type" value="Genomic_DNA"/>
</dbReference>
<evidence type="ECO:0000313" key="1">
    <source>
        <dbReference type="EMBL" id="RBQ22710.1"/>
    </source>
</evidence>